<feature type="region of interest" description="Disordered" evidence="1">
    <location>
        <begin position="73"/>
        <end position="135"/>
    </location>
</feature>
<reference evidence="2" key="2">
    <citation type="submission" date="2021-10" db="EMBL/GenBank/DDBJ databases">
        <title>Phylogenomics reveals ancestral predisposition of the termite-cultivated fungus Termitomyces towards a domesticated lifestyle.</title>
        <authorList>
            <person name="Auxier B."/>
            <person name="Grum-Grzhimaylo A."/>
            <person name="Cardenas M.E."/>
            <person name="Lodge J.D."/>
            <person name="Laessoe T."/>
            <person name="Pedersen O."/>
            <person name="Smith M.E."/>
            <person name="Kuyper T.W."/>
            <person name="Franco-Molano E.A."/>
            <person name="Baroni T.J."/>
            <person name="Aanen D.K."/>
        </authorList>
    </citation>
    <scope>NUCLEOTIDE SEQUENCE</scope>
    <source>
        <strain evidence="2">D49</strain>
    </source>
</reference>
<feature type="compositionally biased region" description="Polar residues" evidence="1">
    <location>
        <begin position="126"/>
        <end position="135"/>
    </location>
</feature>
<accession>A0A9P7FSE6</accession>
<feature type="compositionally biased region" description="Polar residues" evidence="1">
    <location>
        <begin position="335"/>
        <end position="352"/>
    </location>
</feature>
<comment type="caution">
    <text evidence="2">The sequence shown here is derived from an EMBL/GenBank/DDBJ whole genome shotgun (WGS) entry which is preliminary data.</text>
</comment>
<dbReference type="AlphaFoldDB" id="A0A9P7FSE6"/>
<name>A0A9P7FSE6_9AGAR</name>
<evidence type="ECO:0000313" key="3">
    <source>
        <dbReference type="Proteomes" id="UP000717328"/>
    </source>
</evidence>
<organism evidence="2 3">
    <name type="scientific">Sphagnurus paluster</name>
    <dbReference type="NCBI Taxonomy" id="117069"/>
    <lineage>
        <taxon>Eukaryota</taxon>
        <taxon>Fungi</taxon>
        <taxon>Dikarya</taxon>
        <taxon>Basidiomycota</taxon>
        <taxon>Agaricomycotina</taxon>
        <taxon>Agaricomycetes</taxon>
        <taxon>Agaricomycetidae</taxon>
        <taxon>Agaricales</taxon>
        <taxon>Tricholomatineae</taxon>
        <taxon>Lyophyllaceae</taxon>
        <taxon>Sphagnurus</taxon>
    </lineage>
</organism>
<dbReference type="OrthoDB" id="21204at2759"/>
<proteinExistence type="predicted"/>
<dbReference type="Proteomes" id="UP000717328">
    <property type="component" value="Unassembled WGS sequence"/>
</dbReference>
<protein>
    <submittedName>
        <fullName evidence="2">Uncharacterized protein</fullName>
    </submittedName>
</protein>
<evidence type="ECO:0000313" key="2">
    <source>
        <dbReference type="EMBL" id="KAG5636171.1"/>
    </source>
</evidence>
<feature type="compositionally biased region" description="Basic and acidic residues" evidence="1">
    <location>
        <begin position="75"/>
        <end position="97"/>
    </location>
</feature>
<dbReference type="EMBL" id="JABCKI010005967">
    <property type="protein sequence ID" value="KAG5636171.1"/>
    <property type="molecule type" value="Genomic_DNA"/>
</dbReference>
<keyword evidence="3" id="KW-1185">Reference proteome</keyword>
<reference evidence="2" key="1">
    <citation type="submission" date="2021-02" db="EMBL/GenBank/DDBJ databases">
        <authorList>
            <person name="Nieuwenhuis M."/>
            <person name="Van De Peppel L.J.J."/>
        </authorList>
    </citation>
    <scope>NUCLEOTIDE SEQUENCE</scope>
    <source>
        <strain evidence="2">D49</strain>
    </source>
</reference>
<evidence type="ECO:0000256" key="1">
    <source>
        <dbReference type="SAM" id="MobiDB-lite"/>
    </source>
</evidence>
<sequence length="458" mass="50571">MMRSIDIRSESAVKLLSEFLDMDAPYVEGGRHVNAEHFAHEVYSFVRSPIRDLFVYDTVVQYDVVPEFAPSRPPFGERRSHRDLIESMAKPDERDIRSPTPYRSGTSKGKERIDPGTATCSVEGDVSQSRPSASNDASEIAFVAQGGVIDHTRVPRNRSLLESVHAHLNSGNKTCPKKSDKGKTPTNATERQIDSATPPIWHEPQPVGLSLLARVKIPQVLVCGPESKEGLSSSQSIENLREQLPSNDRRPSTWSAPEIMSRTRARLAQQHANSIATSFQSEAIDSSLTSAVPSPIQDASRVLTKAPQANVRSLTGFPEIATHTGSHSDTVRQPRVSSTLRDLQHHPSQGTRNLEDVRDAAVISALHDNEYSHPSLGAEVRTSLVARLEREKLNAHALSLPVLDNQRILQALQPSSKQPNHKMDTIENAADPHLLEAKLRTRTQLKFRLAAEKRKSGV</sequence>
<gene>
    <name evidence="2" type="ORF">H0H81_008921</name>
</gene>
<feature type="region of interest" description="Disordered" evidence="1">
    <location>
        <begin position="168"/>
        <end position="191"/>
    </location>
</feature>
<feature type="region of interest" description="Disordered" evidence="1">
    <location>
        <begin position="318"/>
        <end position="354"/>
    </location>
</feature>